<gene>
    <name evidence="1" type="ORF">RHD99_20595</name>
</gene>
<reference evidence="1 2" key="1">
    <citation type="submission" date="2023-09" db="EMBL/GenBank/DDBJ databases">
        <title>Buttiauxella selenatireducens sp. nov., isolated from the rhizosphere of Cardamine hupingshanesis.</title>
        <authorList>
            <person name="Zhang S."/>
            <person name="Xu Z."/>
            <person name="Wang H."/>
            <person name="Guo Y."/>
        </authorList>
    </citation>
    <scope>NUCLEOTIDE SEQUENCE [LARGE SCALE GENOMIC DNA]</scope>
    <source>
        <strain evidence="1 2">R73</strain>
    </source>
</reference>
<evidence type="ECO:0000313" key="2">
    <source>
        <dbReference type="Proteomes" id="UP001246690"/>
    </source>
</evidence>
<organism evidence="1 2">
    <name type="scientific">Buttiauxella selenatireducens</name>
    <dbReference type="NCBI Taxonomy" id="3073902"/>
    <lineage>
        <taxon>Bacteria</taxon>
        <taxon>Pseudomonadati</taxon>
        <taxon>Pseudomonadota</taxon>
        <taxon>Gammaproteobacteria</taxon>
        <taxon>Enterobacterales</taxon>
        <taxon>Enterobacteriaceae</taxon>
        <taxon>Buttiauxella</taxon>
    </lineage>
</organism>
<accession>A0ABY9SHI5</accession>
<sequence>MKGETMPYQITQEQIYRSVASSTAIETGKPVHEIERQLKLKRNRKLAKTVGLASKSRDPI</sequence>
<dbReference type="RefSeq" id="WP_309879227.1">
    <property type="nucleotide sequence ID" value="NZ_CP133838.1"/>
</dbReference>
<name>A0ABY9SHI5_9ENTR</name>
<evidence type="ECO:0000313" key="1">
    <source>
        <dbReference type="EMBL" id="WMY76798.1"/>
    </source>
</evidence>
<keyword evidence="2" id="KW-1185">Reference proteome</keyword>
<protein>
    <submittedName>
        <fullName evidence="1">Uncharacterized protein</fullName>
    </submittedName>
</protein>
<dbReference type="Proteomes" id="UP001246690">
    <property type="component" value="Chromosome"/>
</dbReference>
<dbReference type="EMBL" id="CP133838">
    <property type="protein sequence ID" value="WMY76798.1"/>
    <property type="molecule type" value="Genomic_DNA"/>
</dbReference>
<proteinExistence type="predicted"/>